<name>A0A1V6P5P0_PENPO</name>
<proteinExistence type="predicted"/>
<feature type="domain" description="Tse2 ADP-ribosyltransferase toxin" evidence="1">
    <location>
        <begin position="37"/>
        <end position="176"/>
    </location>
</feature>
<dbReference type="OrthoDB" id="10266325at2759"/>
<organism evidence="2 3">
    <name type="scientific">Penicillium polonicum</name>
    <dbReference type="NCBI Taxonomy" id="60169"/>
    <lineage>
        <taxon>Eukaryota</taxon>
        <taxon>Fungi</taxon>
        <taxon>Dikarya</taxon>
        <taxon>Ascomycota</taxon>
        <taxon>Pezizomycotina</taxon>
        <taxon>Eurotiomycetes</taxon>
        <taxon>Eurotiomycetidae</taxon>
        <taxon>Eurotiales</taxon>
        <taxon>Aspergillaceae</taxon>
        <taxon>Penicillium</taxon>
    </lineage>
</organism>
<dbReference type="Pfam" id="PF18648">
    <property type="entry name" value="ADPRTs_Tse2"/>
    <property type="match status" value="1"/>
</dbReference>
<dbReference type="EMBL" id="MDYM01000001">
    <property type="protein sequence ID" value="OQD72315.1"/>
    <property type="molecule type" value="Genomic_DNA"/>
</dbReference>
<evidence type="ECO:0000259" key="1">
    <source>
        <dbReference type="Pfam" id="PF18648"/>
    </source>
</evidence>
<keyword evidence="3" id="KW-1185">Reference proteome</keyword>
<dbReference type="InterPro" id="IPR041018">
    <property type="entry name" value="ADPRTs_Tse2"/>
</dbReference>
<gene>
    <name evidence="2" type="ORF">PENPOL_c001G04383</name>
</gene>
<evidence type="ECO:0000313" key="3">
    <source>
        <dbReference type="Proteomes" id="UP000191408"/>
    </source>
</evidence>
<sequence>MFQNILRHIHAPVLSISRLPNRRSFSYVSAHSAFPASLYRFQVHRDSRLYDKAFEQYGREAEDGVDVNADGLVYPSRTVKCSNGALFMPNTHLMQKVTRMSNDYYLEEVESGKAAAEARYLCIPKGTAIPKSLILYREHSSRFSLQPAHAMSLDSLNSTLTRFYLEFGRTFNPDAWLERNPYHDAFSDDKEEWMDY</sequence>
<accession>A0A1V6P5P0</accession>
<dbReference type="Proteomes" id="UP000191408">
    <property type="component" value="Unassembled WGS sequence"/>
</dbReference>
<reference evidence="3" key="1">
    <citation type="journal article" date="2017" name="Nat. Microbiol.">
        <title>Global analysis of biosynthetic gene clusters reveals vast potential of secondary metabolite production in Penicillium species.</title>
        <authorList>
            <person name="Nielsen J.C."/>
            <person name="Grijseels S."/>
            <person name="Prigent S."/>
            <person name="Ji B."/>
            <person name="Dainat J."/>
            <person name="Nielsen K.F."/>
            <person name="Frisvad J.C."/>
            <person name="Workman M."/>
            <person name="Nielsen J."/>
        </authorList>
    </citation>
    <scope>NUCLEOTIDE SEQUENCE [LARGE SCALE GENOMIC DNA]</scope>
    <source>
        <strain evidence="3">IBT 4502</strain>
    </source>
</reference>
<protein>
    <recommendedName>
        <fullName evidence="1">Tse2 ADP-ribosyltransferase toxin domain-containing protein</fullName>
    </recommendedName>
</protein>
<comment type="caution">
    <text evidence="2">The sequence shown here is derived from an EMBL/GenBank/DDBJ whole genome shotgun (WGS) entry which is preliminary data.</text>
</comment>
<dbReference type="AlphaFoldDB" id="A0A1V6P5P0"/>
<evidence type="ECO:0000313" key="2">
    <source>
        <dbReference type="EMBL" id="OQD72315.1"/>
    </source>
</evidence>